<gene>
    <name evidence="1" type="ORF">O6H91_05G015600</name>
</gene>
<name>A0ACC2DKU5_DIPCM</name>
<protein>
    <submittedName>
        <fullName evidence="1">Uncharacterized protein</fullName>
    </submittedName>
</protein>
<evidence type="ECO:0000313" key="1">
    <source>
        <dbReference type="EMBL" id="KAJ7554925.1"/>
    </source>
</evidence>
<evidence type="ECO:0000313" key="2">
    <source>
        <dbReference type="Proteomes" id="UP001162992"/>
    </source>
</evidence>
<dbReference type="Proteomes" id="UP001162992">
    <property type="component" value="Chromosome 5"/>
</dbReference>
<comment type="caution">
    <text evidence="1">The sequence shown here is derived from an EMBL/GenBank/DDBJ whole genome shotgun (WGS) entry which is preliminary data.</text>
</comment>
<keyword evidence="2" id="KW-1185">Reference proteome</keyword>
<accession>A0ACC2DKU5</accession>
<sequence>MEYFELPRLLNTCGGSESASDGGPVGLHVRGDSNSTTHSVTGGDWMYSKETSTRLSGKRVIVVMDGSPAARQALMWALKHVVEKLDTLTLLNVLPKSLSSRSYPELELEDELPEVLKQHYETASKLALLMKDLCSECMPEVQVETLIVAGDKGPTIVAQASKLEASILVLGHKKPGKIWRMLGWKTDGHVKYCIQNCKCLTLAVRKKSRGVGGYLINSKRLKNFWLLA</sequence>
<organism evidence="1 2">
    <name type="scientific">Diphasiastrum complanatum</name>
    <name type="common">Issler's clubmoss</name>
    <name type="synonym">Lycopodium complanatum</name>
    <dbReference type="NCBI Taxonomy" id="34168"/>
    <lineage>
        <taxon>Eukaryota</taxon>
        <taxon>Viridiplantae</taxon>
        <taxon>Streptophyta</taxon>
        <taxon>Embryophyta</taxon>
        <taxon>Tracheophyta</taxon>
        <taxon>Lycopodiopsida</taxon>
        <taxon>Lycopodiales</taxon>
        <taxon>Lycopodiaceae</taxon>
        <taxon>Lycopodioideae</taxon>
        <taxon>Diphasiastrum</taxon>
    </lineage>
</organism>
<reference evidence="2" key="1">
    <citation type="journal article" date="2024" name="Proc. Natl. Acad. Sci. U.S.A.">
        <title>Extraordinary preservation of gene collinearity over three hundred million years revealed in homosporous lycophytes.</title>
        <authorList>
            <person name="Li C."/>
            <person name="Wickell D."/>
            <person name="Kuo L.Y."/>
            <person name="Chen X."/>
            <person name="Nie B."/>
            <person name="Liao X."/>
            <person name="Peng D."/>
            <person name="Ji J."/>
            <person name="Jenkins J."/>
            <person name="Williams M."/>
            <person name="Shu S."/>
            <person name="Plott C."/>
            <person name="Barry K."/>
            <person name="Rajasekar S."/>
            <person name="Grimwood J."/>
            <person name="Han X."/>
            <person name="Sun S."/>
            <person name="Hou Z."/>
            <person name="He W."/>
            <person name="Dai G."/>
            <person name="Sun C."/>
            <person name="Schmutz J."/>
            <person name="Leebens-Mack J.H."/>
            <person name="Li F.W."/>
            <person name="Wang L."/>
        </authorList>
    </citation>
    <scope>NUCLEOTIDE SEQUENCE [LARGE SCALE GENOMIC DNA]</scope>
    <source>
        <strain evidence="2">cv. PW_Plant_1</strain>
    </source>
</reference>
<dbReference type="EMBL" id="CM055096">
    <property type="protein sequence ID" value="KAJ7554925.1"/>
    <property type="molecule type" value="Genomic_DNA"/>
</dbReference>
<proteinExistence type="predicted"/>